<protein>
    <submittedName>
        <fullName evidence="2">Uncharacterized protein</fullName>
    </submittedName>
</protein>
<reference evidence="2 3" key="1">
    <citation type="journal article" date="2024" name="G3 (Bethesda)">
        <title>Genome assembly of Hibiscus sabdariffa L. provides insights into metabolisms of medicinal natural products.</title>
        <authorList>
            <person name="Kim T."/>
        </authorList>
    </citation>
    <scope>NUCLEOTIDE SEQUENCE [LARGE SCALE GENOMIC DNA]</scope>
    <source>
        <strain evidence="2">TK-2024</strain>
        <tissue evidence="2">Old leaves</tissue>
    </source>
</reference>
<sequence>MGEAADLRVLMVRNQGQDKGNLRMPGINEILMAPKIPKVVKPDADSTAGGENVKRPQGRPTGSKNKPKLPIIVTRDSVNVKL</sequence>
<keyword evidence="3" id="KW-1185">Reference proteome</keyword>
<dbReference type="EMBL" id="JBBPBM010000004">
    <property type="protein sequence ID" value="KAK8587716.1"/>
    <property type="molecule type" value="Genomic_DNA"/>
</dbReference>
<feature type="region of interest" description="Disordered" evidence="1">
    <location>
        <begin position="39"/>
        <end position="70"/>
    </location>
</feature>
<proteinExistence type="predicted"/>
<name>A0ABR2FUS6_9ROSI</name>
<organism evidence="2 3">
    <name type="scientific">Hibiscus sabdariffa</name>
    <name type="common">roselle</name>
    <dbReference type="NCBI Taxonomy" id="183260"/>
    <lineage>
        <taxon>Eukaryota</taxon>
        <taxon>Viridiplantae</taxon>
        <taxon>Streptophyta</taxon>
        <taxon>Embryophyta</taxon>
        <taxon>Tracheophyta</taxon>
        <taxon>Spermatophyta</taxon>
        <taxon>Magnoliopsida</taxon>
        <taxon>eudicotyledons</taxon>
        <taxon>Gunneridae</taxon>
        <taxon>Pentapetalae</taxon>
        <taxon>rosids</taxon>
        <taxon>malvids</taxon>
        <taxon>Malvales</taxon>
        <taxon>Malvaceae</taxon>
        <taxon>Malvoideae</taxon>
        <taxon>Hibiscus</taxon>
    </lineage>
</organism>
<gene>
    <name evidence="2" type="ORF">V6N12_022198</name>
</gene>
<accession>A0ABR2FUS6</accession>
<comment type="caution">
    <text evidence="2">The sequence shown here is derived from an EMBL/GenBank/DDBJ whole genome shotgun (WGS) entry which is preliminary data.</text>
</comment>
<dbReference type="Proteomes" id="UP001472677">
    <property type="component" value="Unassembled WGS sequence"/>
</dbReference>
<evidence type="ECO:0000313" key="2">
    <source>
        <dbReference type="EMBL" id="KAK8587716.1"/>
    </source>
</evidence>
<evidence type="ECO:0000256" key="1">
    <source>
        <dbReference type="SAM" id="MobiDB-lite"/>
    </source>
</evidence>
<evidence type="ECO:0000313" key="3">
    <source>
        <dbReference type="Proteomes" id="UP001472677"/>
    </source>
</evidence>